<gene>
    <name evidence="2" type="ORF">O6P32_06570</name>
</gene>
<protein>
    <submittedName>
        <fullName evidence="2">Uncharacterized protein</fullName>
    </submittedName>
</protein>
<feature type="chain" id="PRO_5047333761" evidence="1">
    <location>
        <begin position="21"/>
        <end position="219"/>
    </location>
</feature>
<reference evidence="2" key="1">
    <citation type="submission" date="2022-12" db="EMBL/GenBank/DDBJ databases">
        <title>Phocaeicola acetigenes sp. nov., isolated feces from a healthy human.</title>
        <authorList>
            <person name="Do H."/>
            <person name="Ha Y.B."/>
            <person name="Kim J.-S."/>
            <person name="Suh M.K."/>
            <person name="Kim H.S."/>
            <person name="Lee J.-S."/>
        </authorList>
    </citation>
    <scope>NUCLEOTIDE SEQUENCE</scope>
    <source>
        <strain evidence="2">KGMB11183</strain>
    </source>
</reference>
<dbReference type="EMBL" id="JAPZVM010000004">
    <property type="protein sequence ID" value="MCZ8372374.1"/>
    <property type="molecule type" value="Genomic_DNA"/>
</dbReference>
<keyword evidence="1" id="KW-0732">Signal</keyword>
<evidence type="ECO:0000313" key="3">
    <source>
        <dbReference type="Proteomes" id="UP001141933"/>
    </source>
</evidence>
<name>A0ABT4PH58_9BACT</name>
<comment type="caution">
    <text evidence="2">The sequence shown here is derived from an EMBL/GenBank/DDBJ whole genome shotgun (WGS) entry which is preliminary data.</text>
</comment>
<feature type="signal peptide" evidence="1">
    <location>
        <begin position="1"/>
        <end position="20"/>
    </location>
</feature>
<keyword evidence="3" id="KW-1185">Reference proteome</keyword>
<dbReference type="Proteomes" id="UP001141933">
    <property type="component" value="Unassembled WGS sequence"/>
</dbReference>
<organism evidence="2 3">
    <name type="scientific">Phocaeicola acetigenes</name>
    <dbReference type="NCBI Taxonomy" id="3016083"/>
    <lineage>
        <taxon>Bacteria</taxon>
        <taxon>Pseudomonadati</taxon>
        <taxon>Bacteroidota</taxon>
        <taxon>Bacteroidia</taxon>
        <taxon>Bacteroidales</taxon>
        <taxon>Bacteroidaceae</taxon>
        <taxon>Phocaeicola</taxon>
    </lineage>
</organism>
<accession>A0ABT4PH58</accession>
<evidence type="ECO:0000256" key="1">
    <source>
        <dbReference type="SAM" id="SignalP"/>
    </source>
</evidence>
<evidence type="ECO:0000313" key="2">
    <source>
        <dbReference type="EMBL" id="MCZ8372374.1"/>
    </source>
</evidence>
<proteinExistence type="predicted"/>
<sequence>MKKYLALLMAVYANLLNLHAQTYYDVGEVIEIDGHKAIIYEVDESGQHGKAMYVKVFRGVDGPWCNHMKYAKQLPSLANRKDGLSNTRKVVSFAHEKNVLSCFPVFEWCNNLGENWYIPSVEELEAFINFWIGNNVVLDWDEDVENTMDDNSIFYKTINNKLLDAGGSAFLNGVYTSTVTDDGKVYVFQFDRKKNSWKFNLKSRTKLGEDCVGRAFVRF</sequence>
<dbReference type="RefSeq" id="WP_269877572.1">
    <property type="nucleotide sequence ID" value="NZ_JAPZVM010000004.1"/>
</dbReference>